<feature type="transmembrane region" description="Helical" evidence="1">
    <location>
        <begin position="36"/>
        <end position="53"/>
    </location>
</feature>
<evidence type="ECO:0000313" key="2">
    <source>
        <dbReference type="EMBL" id="SNS89405.1"/>
    </source>
</evidence>
<protein>
    <recommendedName>
        <fullName evidence="4">50S ribosomal protein L35</fullName>
    </recommendedName>
</protein>
<keyword evidence="1" id="KW-1133">Transmembrane helix</keyword>
<dbReference type="RefSeq" id="WP_245837926.1">
    <property type="nucleotide sequence ID" value="NZ_FZOY01000004.1"/>
</dbReference>
<sequence length="76" mass="8073">MILDSDLIFTIGILMGLLAFPSLLSAFSGGRSPRTAAVLFMICIGLITTAVIMKPSGYSVADAPDVVVRVFNRLLN</sequence>
<gene>
    <name evidence="2" type="ORF">SAMN05421757_104250</name>
</gene>
<accession>A0A239I704</accession>
<evidence type="ECO:0000313" key="3">
    <source>
        <dbReference type="Proteomes" id="UP000198426"/>
    </source>
</evidence>
<dbReference type="EMBL" id="FZOY01000004">
    <property type="protein sequence ID" value="SNS89405.1"/>
    <property type="molecule type" value="Genomic_DNA"/>
</dbReference>
<keyword evidence="3" id="KW-1185">Reference proteome</keyword>
<keyword evidence="1" id="KW-0472">Membrane</keyword>
<reference evidence="2 3" key="1">
    <citation type="submission" date="2017-06" db="EMBL/GenBank/DDBJ databases">
        <authorList>
            <person name="Kim H.J."/>
            <person name="Triplett B.A."/>
        </authorList>
    </citation>
    <scope>NUCLEOTIDE SEQUENCE [LARGE SCALE GENOMIC DNA]</scope>
    <source>
        <strain evidence="2 3">DSM 29339</strain>
    </source>
</reference>
<evidence type="ECO:0008006" key="4">
    <source>
        <dbReference type="Google" id="ProtNLM"/>
    </source>
</evidence>
<dbReference type="Proteomes" id="UP000198426">
    <property type="component" value="Unassembled WGS sequence"/>
</dbReference>
<dbReference type="AlphaFoldDB" id="A0A239I704"/>
<name>A0A239I704_9RHOB</name>
<organism evidence="2 3">
    <name type="scientific">Tropicimonas sediminicola</name>
    <dbReference type="NCBI Taxonomy" id="1031541"/>
    <lineage>
        <taxon>Bacteria</taxon>
        <taxon>Pseudomonadati</taxon>
        <taxon>Pseudomonadota</taxon>
        <taxon>Alphaproteobacteria</taxon>
        <taxon>Rhodobacterales</taxon>
        <taxon>Roseobacteraceae</taxon>
        <taxon>Tropicimonas</taxon>
    </lineage>
</organism>
<evidence type="ECO:0000256" key="1">
    <source>
        <dbReference type="SAM" id="Phobius"/>
    </source>
</evidence>
<keyword evidence="1" id="KW-0812">Transmembrane</keyword>
<proteinExistence type="predicted"/>